<gene>
    <name evidence="1" type="ORF">BDD39_001700</name>
</gene>
<dbReference type="AlphaFoldDB" id="A0A846MFP3"/>
<dbReference type="SUPFAM" id="SSF158430">
    <property type="entry name" value="Bacillus cereus metalloprotein-like"/>
    <property type="match status" value="2"/>
</dbReference>
<keyword evidence="2" id="KW-1185">Reference proteome</keyword>
<reference evidence="1 2" key="1">
    <citation type="submission" date="2020-03" db="EMBL/GenBank/DDBJ databases">
        <title>Genomic Encyclopedia of Archaeal and Bacterial Type Strains, Phase II (KMG-II): from individual species to whole genera.</title>
        <authorList>
            <person name="Goeker M."/>
        </authorList>
    </citation>
    <scope>NUCLEOTIDE SEQUENCE [LARGE SCALE GENOMIC DNA]</scope>
    <source>
        <strain evidence="1 2">DSM 4749</strain>
    </source>
</reference>
<evidence type="ECO:0000313" key="1">
    <source>
        <dbReference type="EMBL" id="NIK15190.1"/>
    </source>
</evidence>
<dbReference type="RefSeq" id="WP_166909905.1">
    <property type="nucleotide sequence ID" value="NZ_JAASRS010000001.1"/>
</dbReference>
<dbReference type="Pfam" id="PF11155">
    <property type="entry name" value="DUF2935"/>
    <property type="match status" value="2"/>
</dbReference>
<comment type="caution">
    <text evidence="1">The sequence shown here is derived from an EMBL/GenBank/DDBJ whole genome shotgun (WGS) entry which is preliminary data.</text>
</comment>
<dbReference type="EMBL" id="JAASRS010000001">
    <property type="protein sequence ID" value="NIK15190.1"/>
    <property type="molecule type" value="Genomic_DNA"/>
</dbReference>
<organism evidence="1 2">
    <name type="scientific">Saccharococcus thermophilus</name>
    <dbReference type="NCBI Taxonomy" id="29396"/>
    <lineage>
        <taxon>Bacteria</taxon>
        <taxon>Bacillati</taxon>
        <taxon>Bacillota</taxon>
        <taxon>Bacilli</taxon>
        <taxon>Bacillales</taxon>
        <taxon>Anoxybacillaceae</taxon>
        <taxon>Saccharococcus</taxon>
    </lineage>
</organism>
<accession>A0A846MFP3</accession>
<evidence type="ECO:0008006" key="3">
    <source>
        <dbReference type="Google" id="ProtNLM"/>
    </source>
</evidence>
<dbReference type="Proteomes" id="UP000532769">
    <property type="component" value="Unassembled WGS sequence"/>
</dbReference>
<dbReference type="Gene3D" id="1.20.1260.120">
    <property type="entry name" value="Protein of unknown function DUF2935"/>
    <property type="match status" value="1"/>
</dbReference>
<proteinExistence type="predicted"/>
<evidence type="ECO:0000313" key="2">
    <source>
        <dbReference type="Proteomes" id="UP000532769"/>
    </source>
</evidence>
<name>A0A846MFP3_9BACL</name>
<protein>
    <recommendedName>
        <fullName evidence="3">DUF2935 domain-containing protein</fullName>
    </recommendedName>
</protein>
<dbReference type="InterPro" id="IPR021328">
    <property type="entry name" value="CotB-like"/>
</dbReference>
<sequence>MNKTLEQEALWETCFWMQILGDHNRFILQALSEKEKTEIDQAKRFIHVFDELLEEARRPPAGSWTALIQRGKEAGEQLRAFKLHLLKRLLTEKISFSLPPTFLNHMVNELEEWLRLAGYYVQGKRPPSVHPLHHDLLWLLDAAGHAGAIHDRLDHVEKDLKQQSHTFTKEWEDFYLKAVEMAGYLRTNVYDFPALHRFHRDIQLEMVIFQCFLTHISHPNKVKTKDFLFSFSE</sequence>